<sequence length="35" mass="3851">MNEFNQVYVGLDVHKATIAVAVARTGRGDPYYHGT</sequence>
<keyword evidence="2" id="KW-1185">Reference proteome</keyword>
<organism evidence="1 2">
    <name type="scientific">Pseudomonas cuatrocienegasensis</name>
    <dbReference type="NCBI Taxonomy" id="543360"/>
    <lineage>
        <taxon>Bacteria</taxon>
        <taxon>Pseudomonadati</taxon>
        <taxon>Pseudomonadota</taxon>
        <taxon>Gammaproteobacteria</taxon>
        <taxon>Pseudomonadales</taxon>
        <taxon>Pseudomonadaceae</taxon>
        <taxon>Pseudomonas</taxon>
    </lineage>
</organism>
<gene>
    <name evidence="1" type="ORF">SAMN05216600_1411</name>
</gene>
<proteinExistence type="predicted"/>
<comment type="caution">
    <text evidence="1">The sequence shown here is derived from an EMBL/GenBank/DDBJ whole genome shotgun (WGS) entry which is preliminary data.</text>
</comment>
<accession>A0ABY1BRV3</accession>
<protein>
    <recommendedName>
        <fullName evidence="3">Transposase</fullName>
    </recommendedName>
</protein>
<evidence type="ECO:0000313" key="1">
    <source>
        <dbReference type="EMBL" id="SER49491.1"/>
    </source>
</evidence>
<name>A0ABY1BRV3_9PSED</name>
<dbReference type="EMBL" id="FOFP01000041">
    <property type="protein sequence ID" value="SER49491.1"/>
    <property type="molecule type" value="Genomic_DNA"/>
</dbReference>
<dbReference type="Proteomes" id="UP000198512">
    <property type="component" value="Unassembled WGS sequence"/>
</dbReference>
<evidence type="ECO:0008006" key="3">
    <source>
        <dbReference type="Google" id="ProtNLM"/>
    </source>
</evidence>
<evidence type="ECO:0000313" key="2">
    <source>
        <dbReference type="Proteomes" id="UP000198512"/>
    </source>
</evidence>
<feature type="non-terminal residue" evidence="1">
    <location>
        <position position="35"/>
    </location>
</feature>
<reference evidence="1 2" key="1">
    <citation type="submission" date="2016-10" db="EMBL/GenBank/DDBJ databases">
        <authorList>
            <person name="Varghese N."/>
            <person name="Submissions S."/>
        </authorList>
    </citation>
    <scope>NUCLEOTIDE SEQUENCE [LARGE SCALE GENOMIC DNA]</scope>
    <source>
        <strain evidence="1 2">CIP 109853</strain>
    </source>
</reference>